<dbReference type="AlphaFoldDB" id="A0A7W9WXP7"/>
<dbReference type="RefSeq" id="WP_183550831.1">
    <property type="nucleotide sequence ID" value="NZ_JACHBX010000001.1"/>
</dbReference>
<name>A0A7W9WXP7_9BURK</name>
<evidence type="ECO:0000313" key="2">
    <source>
        <dbReference type="Proteomes" id="UP000540787"/>
    </source>
</evidence>
<keyword evidence="2" id="KW-1185">Reference proteome</keyword>
<protein>
    <submittedName>
        <fullName evidence="1">Uncharacterized protein</fullName>
    </submittedName>
</protein>
<proteinExistence type="predicted"/>
<reference evidence="1 2" key="1">
    <citation type="submission" date="2020-08" db="EMBL/GenBank/DDBJ databases">
        <title>The Agave Microbiome: Exploring the role of microbial communities in plant adaptations to desert environments.</title>
        <authorList>
            <person name="Partida-Martinez L.P."/>
        </authorList>
    </citation>
    <scope>NUCLEOTIDE SEQUENCE [LARGE SCALE GENOMIC DNA]</scope>
    <source>
        <strain evidence="1 2">AT3.2</strain>
    </source>
</reference>
<evidence type="ECO:0000313" key="1">
    <source>
        <dbReference type="EMBL" id="MBB6132512.1"/>
    </source>
</evidence>
<organism evidence="1 2">
    <name type="scientific">Massilia aurea</name>
    <dbReference type="NCBI Taxonomy" id="373040"/>
    <lineage>
        <taxon>Bacteria</taxon>
        <taxon>Pseudomonadati</taxon>
        <taxon>Pseudomonadota</taxon>
        <taxon>Betaproteobacteria</taxon>
        <taxon>Burkholderiales</taxon>
        <taxon>Oxalobacteraceae</taxon>
        <taxon>Telluria group</taxon>
        <taxon>Massilia</taxon>
    </lineage>
</organism>
<comment type="caution">
    <text evidence="1">The sequence shown here is derived from an EMBL/GenBank/DDBJ whole genome shotgun (WGS) entry which is preliminary data.</text>
</comment>
<sequence length="63" mass="6817">MDVSLLFVATVDVSLKGGMCPSAPCVTLRINKRSHEYAVRMAALQQMVERMRVASPSVPVPGD</sequence>
<accession>A0A7W9WXP7</accession>
<dbReference type="EMBL" id="JACHBX010000001">
    <property type="protein sequence ID" value="MBB6132512.1"/>
    <property type="molecule type" value="Genomic_DNA"/>
</dbReference>
<dbReference type="Proteomes" id="UP000540787">
    <property type="component" value="Unassembled WGS sequence"/>
</dbReference>
<gene>
    <name evidence="1" type="ORF">HD842_000623</name>
</gene>